<dbReference type="CDD" id="cd07067">
    <property type="entry name" value="HP_PGM_like"/>
    <property type="match status" value="1"/>
</dbReference>
<organism evidence="1 2">
    <name type="scientific">Lactobacillus amylovorus</name>
    <dbReference type="NCBI Taxonomy" id="1604"/>
    <lineage>
        <taxon>Bacteria</taxon>
        <taxon>Bacillati</taxon>
        <taxon>Bacillota</taxon>
        <taxon>Bacilli</taxon>
        <taxon>Lactobacillales</taxon>
        <taxon>Lactobacillaceae</taxon>
        <taxon>Lactobacillus</taxon>
    </lineage>
</organism>
<sequence length="199" mass="22948">MTTIYLMRHGQTYFNLWHKIQGWVDSPLTEEGINQAKEMGRYFKENNIHFDKAYASTAERASDTLELATDHQLPYKRLKGLKEEYFGSFEAEDERLNPPVPYGDFFVKYGGESTDQVQKRMLDTMTKIGRENKENENVLVVSHAGAIFNFLVAVGIDIEKVFKIGFTNASVAKIEFKDDQFKLISIINKKADQFEETQI</sequence>
<dbReference type="AlphaFoldDB" id="A0A4U0CJY4"/>
<dbReference type="InterPro" id="IPR013078">
    <property type="entry name" value="His_Pase_superF_clade-1"/>
</dbReference>
<dbReference type="GeneID" id="66523866"/>
<dbReference type="Proteomes" id="UP000312326">
    <property type="component" value="Chromosome"/>
</dbReference>
<proteinExistence type="predicted"/>
<dbReference type="InterPro" id="IPR029033">
    <property type="entry name" value="His_PPase_superfam"/>
</dbReference>
<accession>A0A4U0CJY4</accession>
<dbReference type="SMART" id="SM00855">
    <property type="entry name" value="PGAM"/>
    <property type="match status" value="1"/>
</dbReference>
<evidence type="ECO:0000313" key="1">
    <source>
        <dbReference type="EMBL" id="QDD70359.1"/>
    </source>
</evidence>
<dbReference type="PANTHER" id="PTHR48100">
    <property type="entry name" value="BROAD-SPECIFICITY PHOSPHATASE YOR283W-RELATED"/>
    <property type="match status" value="1"/>
</dbReference>
<dbReference type="PANTHER" id="PTHR48100:SF5">
    <property type="entry name" value="HISTIDINE PHOSPHATASE FAMILY PROTEIN"/>
    <property type="match status" value="1"/>
</dbReference>
<dbReference type="RefSeq" id="WP_014565864.1">
    <property type="nucleotide sequence ID" value="NZ_CP029754.1"/>
</dbReference>
<evidence type="ECO:0000313" key="2">
    <source>
        <dbReference type="Proteomes" id="UP000312326"/>
    </source>
</evidence>
<dbReference type="InterPro" id="IPR050275">
    <property type="entry name" value="PGM_Phosphatase"/>
</dbReference>
<dbReference type="Pfam" id="PF00300">
    <property type="entry name" value="His_Phos_1"/>
    <property type="match status" value="1"/>
</dbReference>
<gene>
    <name evidence="1" type="ORF">DM298_05390</name>
</gene>
<dbReference type="EMBL" id="CP029754">
    <property type="protein sequence ID" value="QDD70359.1"/>
    <property type="molecule type" value="Genomic_DNA"/>
</dbReference>
<dbReference type="Gene3D" id="3.40.50.1240">
    <property type="entry name" value="Phosphoglycerate mutase-like"/>
    <property type="match status" value="1"/>
</dbReference>
<dbReference type="GO" id="GO:0016791">
    <property type="term" value="F:phosphatase activity"/>
    <property type="evidence" value="ECO:0007669"/>
    <property type="project" value="TreeGrafter"/>
</dbReference>
<name>A0A4U0CJY4_LACAM</name>
<protein>
    <submittedName>
        <fullName evidence="1">Histidine phosphatase family protein</fullName>
    </submittedName>
</protein>
<dbReference type="SUPFAM" id="SSF53254">
    <property type="entry name" value="Phosphoglycerate mutase-like"/>
    <property type="match status" value="1"/>
</dbReference>
<dbReference type="GO" id="GO:0005737">
    <property type="term" value="C:cytoplasm"/>
    <property type="evidence" value="ECO:0007669"/>
    <property type="project" value="TreeGrafter"/>
</dbReference>
<reference evidence="1 2" key="1">
    <citation type="submission" date="2018-06" db="EMBL/GenBank/DDBJ databases">
        <title>Complete genome sequnece of Lactobacillus amylovorus PMRA3.</title>
        <authorList>
            <person name="Nam Y.-D."/>
            <person name="Chung W.-H."/>
            <person name="Park Y.S."/>
            <person name="Kang J."/>
        </authorList>
    </citation>
    <scope>NUCLEOTIDE SEQUENCE [LARGE SCALE GENOMIC DNA]</scope>
    <source>
        <strain evidence="1 2">PMRA3</strain>
    </source>
</reference>